<gene>
    <name evidence="1" type="ORF">CCACVL1_00229</name>
</gene>
<proteinExistence type="predicted"/>
<reference evidence="1 2" key="1">
    <citation type="submission" date="2013-09" db="EMBL/GenBank/DDBJ databases">
        <title>Corchorus capsularis genome sequencing.</title>
        <authorList>
            <person name="Alam M."/>
            <person name="Haque M.S."/>
            <person name="Islam M.S."/>
            <person name="Emdad E.M."/>
            <person name="Islam M.M."/>
            <person name="Ahmed B."/>
            <person name="Halim A."/>
            <person name="Hossen Q.M.M."/>
            <person name="Hossain M.Z."/>
            <person name="Ahmed R."/>
            <person name="Khan M.M."/>
            <person name="Islam R."/>
            <person name="Rashid M.M."/>
            <person name="Khan S.A."/>
            <person name="Rahman M.S."/>
            <person name="Alam M."/>
        </authorList>
    </citation>
    <scope>NUCLEOTIDE SEQUENCE [LARGE SCALE GENOMIC DNA]</scope>
    <source>
        <strain evidence="2">cv. CVL-1</strain>
        <tissue evidence="1">Whole seedling</tissue>
    </source>
</reference>
<keyword evidence="2" id="KW-1185">Reference proteome</keyword>
<accession>A0A1R3KXX6</accession>
<evidence type="ECO:0000313" key="2">
    <source>
        <dbReference type="Proteomes" id="UP000188268"/>
    </source>
</evidence>
<dbReference type="Proteomes" id="UP000188268">
    <property type="component" value="Unassembled WGS sequence"/>
</dbReference>
<sequence>NKDPNPRNVNRFVPMSELVVKHLNYSSGLARIKN</sequence>
<dbReference type="EMBL" id="AWWV01000745">
    <property type="protein sequence ID" value="OMP11879.1"/>
    <property type="molecule type" value="Genomic_DNA"/>
</dbReference>
<dbReference type="Gramene" id="OMP11879">
    <property type="protein sequence ID" value="OMP11879"/>
    <property type="gene ID" value="CCACVL1_00229"/>
</dbReference>
<protein>
    <submittedName>
        <fullName evidence="1">Uncharacterized protein</fullName>
    </submittedName>
</protein>
<organism evidence="1 2">
    <name type="scientific">Corchorus capsularis</name>
    <name type="common">Jute</name>
    <dbReference type="NCBI Taxonomy" id="210143"/>
    <lineage>
        <taxon>Eukaryota</taxon>
        <taxon>Viridiplantae</taxon>
        <taxon>Streptophyta</taxon>
        <taxon>Embryophyta</taxon>
        <taxon>Tracheophyta</taxon>
        <taxon>Spermatophyta</taxon>
        <taxon>Magnoliopsida</taxon>
        <taxon>eudicotyledons</taxon>
        <taxon>Gunneridae</taxon>
        <taxon>Pentapetalae</taxon>
        <taxon>rosids</taxon>
        <taxon>malvids</taxon>
        <taxon>Malvales</taxon>
        <taxon>Malvaceae</taxon>
        <taxon>Grewioideae</taxon>
        <taxon>Apeibeae</taxon>
        <taxon>Corchorus</taxon>
    </lineage>
</organism>
<dbReference type="AlphaFoldDB" id="A0A1R3KXX6"/>
<name>A0A1R3KXX6_COCAP</name>
<comment type="caution">
    <text evidence="1">The sequence shown here is derived from an EMBL/GenBank/DDBJ whole genome shotgun (WGS) entry which is preliminary data.</text>
</comment>
<feature type="non-terminal residue" evidence="1">
    <location>
        <position position="1"/>
    </location>
</feature>
<evidence type="ECO:0000313" key="1">
    <source>
        <dbReference type="EMBL" id="OMP11879.1"/>
    </source>
</evidence>